<feature type="compositionally biased region" description="Polar residues" evidence="1">
    <location>
        <begin position="17"/>
        <end position="32"/>
    </location>
</feature>
<feature type="region of interest" description="Disordered" evidence="1">
    <location>
        <begin position="96"/>
        <end position="152"/>
    </location>
</feature>
<feature type="compositionally biased region" description="Gly residues" evidence="1">
    <location>
        <begin position="97"/>
        <end position="107"/>
    </location>
</feature>
<reference evidence="2" key="1">
    <citation type="submission" date="2016-06" db="EMBL/GenBank/DDBJ databases">
        <authorList>
            <person name="Cuomo C."/>
            <person name="Litvintseva A."/>
            <person name="Heitman J."/>
            <person name="Chen Y."/>
            <person name="Sun S."/>
            <person name="Springer D."/>
            <person name="Dromer F."/>
            <person name="Young S."/>
            <person name="Zeng Q."/>
            <person name="Chapman S."/>
            <person name="Gujja S."/>
            <person name="Saif S."/>
            <person name="Birren B."/>
        </authorList>
    </citation>
    <scope>NUCLEOTIDE SEQUENCE</scope>
    <source>
        <strain evidence="2">CBS 7841</strain>
    </source>
</reference>
<reference evidence="2" key="3">
    <citation type="submission" date="2024-01" db="EMBL/GenBank/DDBJ databases">
        <authorList>
            <person name="Coelho M.A."/>
            <person name="David-Palma M."/>
            <person name="Shea T."/>
            <person name="Sun S."/>
            <person name="Cuomo C.A."/>
            <person name="Heitman J."/>
        </authorList>
    </citation>
    <scope>NUCLEOTIDE SEQUENCE</scope>
    <source>
        <strain evidence="2">CBS 7841</strain>
    </source>
</reference>
<proteinExistence type="predicted"/>
<evidence type="ECO:0000256" key="1">
    <source>
        <dbReference type="SAM" id="MobiDB-lite"/>
    </source>
</evidence>
<keyword evidence="3" id="KW-1185">Reference proteome</keyword>
<dbReference type="OrthoDB" id="2405700at2759"/>
<dbReference type="VEuPathDB" id="FungiDB:L203_02454"/>
<organism evidence="2 3">
    <name type="scientific">Cryptococcus depauperatus CBS 7841</name>
    <dbReference type="NCBI Taxonomy" id="1295531"/>
    <lineage>
        <taxon>Eukaryota</taxon>
        <taxon>Fungi</taxon>
        <taxon>Dikarya</taxon>
        <taxon>Basidiomycota</taxon>
        <taxon>Agaricomycotina</taxon>
        <taxon>Tremellomycetes</taxon>
        <taxon>Tremellales</taxon>
        <taxon>Cryptococcaceae</taxon>
        <taxon>Cryptococcus</taxon>
    </lineage>
</organism>
<name>A0A1E3IKB0_9TREE</name>
<dbReference type="PANTHER" id="PTHR28031:SF1">
    <property type="entry name" value="PROLINE-RICH PROTEIN HUA1"/>
    <property type="match status" value="1"/>
</dbReference>
<dbReference type="InterPro" id="IPR038910">
    <property type="entry name" value="Hua1-like"/>
</dbReference>
<accession>A0A1E3IKB0</accession>
<sequence>MLYNVPPGQPPQQGNPFNDSTHALTSNTTSVPGLQENDIPSDPPPAYTPSANMANGESTLQAGPSSMISMGSPHMPGWTASQQNGIVENVTEVRIGYGHGGEDGGNGPPLPSRRPLTFGQELQASQPPLPLSQASSFQSQDLSPTEHPTPGRPLLHRGHLLVYPKDFWCPKCGNTGYKANDPSNPHEVDWRTYGRPYNSVLAHSYITIISNRSHGVNPSAHASVNFQRPLPCYPSVGSTSPMMPTATGSNPYAQLPPPPAGAKWNLHPGQYRGSSFSHLPPPPRPPMPTQGQQIYVQHSPGPVPPGALEVRPGDPRIGGRLCWRCSGSGRESSFFGFNDGRCQECRGLGRLF</sequence>
<dbReference type="AlphaFoldDB" id="A0A1E3IKB0"/>
<dbReference type="Proteomes" id="UP000094043">
    <property type="component" value="Chromosome 1"/>
</dbReference>
<dbReference type="GeneID" id="91085298"/>
<dbReference type="RefSeq" id="XP_066066630.1">
    <property type="nucleotide sequence ID" value="XM_066210533.1"/>
</dbReference>
<gene>
    <name evidence="2" type="ORF">L203_101084</name>
</gene>
<protein>
    <submittedName>
        <fullName evidence="2">Uncharacterized protein</fullName>
    </submittedName>
</protein>
<reference evidence="2" key="2">
    <citation type="journal article" date="2022" name="Elife">
        <title>Obligate sexual reproduction of a homothallic fungus closely related to the Cryptococcus pathogenic species complex.</title>
        <authorList>
            <person name="Passer A.R."/>
            <person name="Clancey S.A."/>
            <person name="Shea T."/>
            <person name="David-Palma M."/>
            <person name="Averette A.F."/>
            <person name="Boekhout T."/>
            <person name="Porcel B.M."/>
            <person name="Nowrousian M."/>
            <person name="Cuomo C.A."/>
            <person name="Sun S."/>
            <person name="Heitman J."/>
            <person name="Coelho M.A."/>
        </authorList>
    </citation>
    <scope>NUCLEOTIDE SEQUENCE</scope>
    <source>
        <strain evidence="2">CBS 7841</strain>
    </source>
</reference>
<dbReference type="EMBL" id="CP143784">
    <property type="protein sequence ID" value="WVN85930.1"/>
    <property type="molecule type" value="Genomic_DNA"/>
</dbReference>
<evidence type="ECO:0000313" key="3">
    <source>
        <dbReference type="Proteomes" id="UP000094043"/>
    </source>
</evidence>
<feature type="compositionally biased region" description="Polar residues" evidence="1">
    <location>
        <begin position="49"/>
        <end position="69"/>
    </location>
</feature>
<feature type="region of interest" description="Disordered" evidence="1">
    <location>
        <begin position="1"/>
        <end position="80"/>
    </location>
</feature>
<feature type="compositionally biased region" description="Low complexity" evidence="1">
    <location>
        <begin position="122"/>
        <end position="140"/>
    </location>
</feature>
<dbReference type="KEGG" id="cdep:91085298"/>
<dbReference type="PANTHER" id="PTHR28031">
    <property type="entry name" value="PROLINE-RICH PROTEIN HUA1"/>
    <property type="match status" value="1"/>
</dbReference>
<dbReference type="GO" id="GO:0005737">
    <property type="term" value="C:cytoplasm"/>
    <property type="evidence" value="ECO:0007669"/>
    <property type="project" value="TreeGrafter"/>
</dbReference>
<evidence type="ECO:0000313" key="2">
    <source>
        <dbReference type="EMBL" id="WVN85930.1"/>
    </source>
</evidence>